<dbReference type="InterPro" id="IPR019465">
    <property type="entry name" value="Cog5"/>
</dbReference>
<dbReference type="Pfam" id="PF20649">
    <property type="entry name" value="COG5_C"/>
    <property type="match status" value="1"/>
</dbReference>
<evidence type="ECO:0000259" key="6">
    <source>
        <dbReference type="Pfam" id="PF20649"/>
    </source>
</evidence>
<dbReference type="Proteomes" id="UP000054928">
    <property type="component" value="Unassembled WGS sequence"/>
</dbReference>
<organism evidence="7 8">
    <name type="scientific">Plasmopara halstedii</name>
    <name type="common">Downy mildew of sunflower</name>
    <dbReference type="NCBI Taxonomy" id="4781"/>
    <lineage>
        <taxon>Eukaryota</taxon>
        <taxon>Sar</taxon>
        <taxon>Stramenopiles</taxon>
        <taxon>Oomycota</taxon>
        <taxon>Peronosporomycetes</taxon>
        <taxon>Peronosporales</taxon>
        <taxon>Peronosporaceae</taxon>
        <taxon>Plasmopara</taxon>
    </lineage>
</organism>
<evidence type="ECO:0000256" key="4">
    <source>
        <dbReference type="ARBA" id="ARBA00023136"/>
    </source>
</evidence>
<name>A0A0P1B4I1_PLAHL</name>
<evidence type="ECO:0000313" key="7">
    <source>
        <dbReference type="EMBL" id="CEG48933.1"/>
    </source>
</evidence>
<dbReference type="EMBL" id="CCYD01003042">
    <property type="protein sequence ID" value="CEG48933.1"/>
    <property type="molecule type" value="Genomic_DNA"/>
</dbReference>
<evidence type="ECO:0000259" key="5">
    <source>
        <dbReference type="Pfam" id="PF10392"/>
    </source>
</evidence>
<evidence type="ECO:0000256" key="1">
    <source>
        <dbReference type="ARBA" id="ARBA00004395"/>
    </source>
</evidence>
<dbReference type="GO" id="GO:0017119">
    <property type="term" value="C:Golgi transport complex"/>
    <property type="evidence" value="ECO:0007669"/>
    <property type="project" value="InterPro"/>
</dbReference>
<evidence type="ECO:0000256" key="2">
    <source>
        <dbReference type="ARBA" id="ARBA00020974"/>
    </source>
</evidence>
<dbReference type="InterPro" id="IPR049176">
    <property type="entry name" value="COG5_N"/>
</dbReference>
<dbReference type="GO" id="GO:0006891">
    <property type="term" value="P:intra-Golgi vesicle-mediated transport"/>
    <property type="evidence" value="ECO:0007669"/>
    <property type="project" value="InterPro"/>
</dbReference>
<keyword evidence="8" id="KW-1185">Reference proteome</keyword>
<dbReference type="OMA" id="MMVEYFE"/>
<protein>
    <recommendedName>
        <fullName evidence="2">Conserved oligomeric Golgi complex subunit 5</fullName>
    </recommendedName>
</protein>
<dbReference type="OrthoDB" id="18786at2759"/>
<dbReference type="InterPro" id="IPR048485">
    <property type="entry name" value="COG5_helical"/>
</dbReference>
<comment type="subcellular location">
    <subcellularLocation>
        <location evidence="1">Golgi apparatus membrane</location>
        <topology evidence="1">Peripheral membrane protein</topology>
    </subcellularLocation>
</comment>
<accession>A0A0P1B4I1</accession>
<feature type="domain" description="Conserved oligomeric Golgi complex subunit 5 N-terminal" evidence="5">
    <location>
        <begin position="51"/>
        <end position="168"/>
    </location>
</feature>
<evidence type="ECO:0000256" key="3">
    <source>
        <dbReference type="ARBA" id="ARBA00023034"/>
    </source>
</evidence>
<proteinExistence type="predicted"/>
<dbReference type="GeneID" id="36401779"/>
<dbReference type="RefSeq" id="XP_024585302.1">
    <property type="nucleotide sequence ID" value="XM_024720065.1"/>
</dbReference>
<sequence length="957" mass="106088">MDAVVRELQSDAQLSVFLSSDCNVSAIASAVVAQDSTSPDIIGASRLSASSNTSLVASADEIDEPSESEKFVQRLESAVQSIDRVISEHIGEHHATLLEQVSSVDELQDQFELVRKAVSQYKYSVHSLQAQVREQHENLRDTIQRYRNVEQCGDIVQRVLRFQHLSDRVLKSELNEADATSTKSVEEKVLAGDARQNEMASVALAIREIEQLVKDQNFEMLSVVRAKLPAVRQLTINLQREVRTSLRAGIHSLSQVDIGDALQIVFYLGDLPTIAQASVNDVIQELERECTAAISEDKLVQSADSSSSGMDTSNEPVKSLVQKSNVWKAVQDVFDVIRTYALQVWNLQRVLIQMSDPASGKKYLDLVLEPDEPSLFATFWEVTCAIVQELFASTLSYSAAVKSLLVSEYPRMREQAIRLLNELFASTKQTPGLDLFADPTTDNEADIDVGKSLVRRELVPIAGSLAERSQLLNSMTPLYDAYIDRAYRRMSNPITLMFPQSSNFHASPPGRSDIQTLSRSIISELEHAGQDSVLLNGTLQQLRKAVKLFCSNVEKIMHQGKSVSTTTPSFGRTPAQAHNVALIHVLSLLDETLEEVEHRMETAASLNGSQADAAGHALSAADFVTTSVVTLKKAKALCTANLLPSRDMINDLKYALLGSYLQALAVILESILAKMHDESFGNQSAATKEVTSVGASRSTGHRSAQSTNGSKYMNEFCNAFAVVHEEHLRRLPTANFVTTCLADFVERIISVFVRHASLLRPLSMNGKQRLADDMTQLELRLEKVTPLKNIGKSYEELQAFRHMIILDNSEILRDSTIDKIRPSNVWHHLTSRAPPELQLPHQMKNWSASKYIEWLEIRGANSQVLSPPTTPPSSSNIVSNSLPSWKELPLGFPCLKNPRLSLQAEKQAWNEMAKCLDAYSQRVSASTNVDRSPIYDLLQESSAILLAGYEVTLSRYL</sequence>
<reference evidence="8" key="1">
    <citation type="submission" date="2014-09" db="EMBL/GenBank/DDBJ databases">
        <authorList>
            <person name="Sharma Rahul"/>
            <person name="Thines Marco"/>
        </authorList>
    </citation>
    <scope>NUCLEOTIDE SEQUENCE [LARGE SCALE GENOMIC DNA]</scope>
</reference>
<dbReference type="AlphaFoldDB" id="A0A0P1B4I1"/>
<dbReference type="PANTHER" id="PTHR13228">
    <property type="entry name" value="CONSERVED OLIGOMERIC GOLGI COMPLEX COMPONENT 5"/>
    <property type="match status" value="1"/>
</dbReference>
<feature type="domain" description="Conserved oligomeric Golgi complex subunit 5 helical" evidence="6">
    <location>
        <begin position="220"/>
        <end position="424"/>
    </location>
</feature>
<keyword evidence="3" id="KW-0333">Golgi apparatus</keyword>
<dbReference type="PANTHER" id="PTHR13228:SF3">
    <property type="entry name" value="CONSERVED OLIGOMERIC GOLGI COMPLEX SUBUNIT 5"/>
    <property type="match status" value="1"/>
</dbReference>
<dbReference type="STRING" id="4781.A0A0P1B4I1"/>
<dbReference type="Pfam" id="PF10392">
    <property type="entry name" value="COG5_N"/>
    <property type="match status" value="1"/>
</dbReference>
<evidence type="ECO:0000313" key="8">
    <source>
        <dbReference type="Proteomes" id="UP000054928"/>
    </source>
</evidence>
<dbReference type="GO" id="GO:0000139">
    <property type="term" value="C:Golgi membrane"/>
    <property type="evidence" value="ECO:0007669"/>
    <property type="project" value="UniProtKB-SubCell"/>
</dbReference>
<keyword evidence="4" id="KW-0472">Membrane</keyword>